<reference evidence="1 2" key="2">
    <citation type="submission" date="2014-05" db="EMBL/GenBank/DDBJ databases">
        <title>Draft genome sequence of Halobacillus karajensis HK-03.</title>
        <authorList>
            <person name="Khelaifia S."/>
            <person name="Croce O."/>
            <person name="Lagier J.C."/>
            <person name="Raoult D."/>
        </authorList>
    </citation>
    <scope>NUCLEOTIDE SEQUENCE [LARGE SCALE GENOMIC DNA]</scope>
    <source>
        <strain evidence="1 2">HD-03</strain>
    </source>
</reference>
<dbReference type="Proteomes" id="UP000028868">
    <property type="component" value="Unassembled WGS sequence"/>
</dbReference>
<organism evidence="1 2">
    <name type="scientific">Halobacillus karajensis</name>
    <dbReference type="NCBI Taxonomy" id="195088"/>
    <lineage>
        <taxon>Bacteria</taxon>
        <taxon>Bacillati</taxon>
        <taxon>Bacillota</taxon>
        <taxon>Bacilli</taxon>
        <taxon>Bacillales</taxon>
        <taxon>Bacillaceae</taxon>
        <taxon>Halobacillus</taxon>
    </lineage>
</organism>
<evidence type="ECO:0000313" key="2">
    <source>
        <dbReference type="Proteomes" id="UP000028868"/>
    </source>
</evidence>
<keyword evidence="2" id="KW-1185">Reference proteome</keyword>
<evidence type="ECO:0000313" key="1">
    <source>
        <dbReference type="EMBL" id="CDQ24851.1"/>
    </source>
</evidence>
<name>A0A024P811_9BACI</name>
<dbReference type="AlphaFoldDB" id="A0A024P811"/>
<dbReference type="RefSeq" id="WP_155996989.1">
    <property type="nucleotide sequence ID" value="NZ_CCDH010000003.1"/>
</dbReference>
<reference evidence="2" key="1">
    <citation type="submission" date="2014-03" db="EMBL/GenBank/DDBJ databases">
        <authorList>
            <person name="Urmite Genomes U."/>
        </authorList>
    </citation>
    <scope>NUCLEOTIDE SEQUENCE [LARGE SCALE GENOMIC DNA]</scope>
    <source>
        <strain evidence="2">HD-03</strain>
    </source>
</reference>
<accession>A0A024P811</accession>
<gene>
    <name evidence="1" type="ORF">BN983_03150</name>
</gene>
<dbReference type="EMBL" id="CCDI010000004">
    <property type="protein sequence ID" value="CDQ24851.1"/>
    <property type="molecule type" value="Genomic_DNA"/>
</dbReference>
<sequence length="58" mass="6403">MAPGRPGAENPFIPISAGNSAGCYHKDEGFYRSQVQELLNLGYGGLGEWFFLVELNQR</sequence>
<protein>
    <submittedName>
        <fullName evidence="1">Uncharacterized protein</fullName>
    </submittedName>
</protein>
<comment type="caution">
    <text evidence="1">The sequence shown here is derived from an EMBL/GenBank/DDBJ whole genome shotgun (WGS) entry which is preliminary data.</text>
</comment>
<proteinExistence type="predicted"/>